<evidence type="ECO:0000256" key="1">
    <source>
        <dbReference type="SAM" id="SignalP"/>
    </source>
</evidence>
<accession>A0A448YUU5</accession>
<gene>
    <name evidence="2" type="ORF">PSNMU_V1.4_AUG-EV-PASAV3_0000980</name>
</gene>
<dbReference type="Proteomes" id="UP000291116">
    <property type="component" value="Unassembled WGS sequence"/>
</dbReference>
<reference evidence="2 3" key="1">
    <citation type="submission" date="2019-01" db="EMBL/GenBank/DDBJ databases">
        <authorList>
            <person name="Ferrante I. M."/>
        </authorList>
    </citation>
    <scope>NUCLEOTIDE SEQUENCE [LARGE SCALE GENOMIC DNA]</scope>
    <source>
        <strain evidence="2 3">B856</strain>
    </source>
</reference>
<name>A0A448YUU5_9STRA</name>
<protein>
    <submittedName>
        <fullName evidence="2">Uncharacterized protein</fullName>
    </submittedName>
</protein>
<keyword evidence="3" id="KW-1185">Reference proteome</keyword>
<evidence type="ECO:0000313" key="3">
    <source>
        <dbReference type="Proteomes" id="UP000291116"/>
    </source>
</evidence>
<dbReference type="AlphaFoldDB" id="A0A448YUU5"/>
<feature type="chain" id="PRO_5019239754" evidence="1">
    <location>
        <begin position="28"/>
        <end position="165"/>
    </location>
</feature>
<keyword evidence="1" id="KW-0732">Signal</keyword>
<evidence type="ECO:0000313" key="2">
    <source>
        <dbReference type="EMBL" id="VEU33554.1"/>
    </source>
</evidence>
<dbReference type="OrthoDB" id="48029at2759"/>
<feature type="signal peptide" evidence="1">
    <location>
        <begin position="1"/>
        <end position="27"/>
    </location>
</feature>
<dbReference type="EMBL" id="CAACVS010000002">
    <property type="protein sequence ID" value="VEU33554.1"/>
    <property type="molecule type" value="Genomic_DNA"/>
</dbReference>
<sequence>MNFFKKNLLSILFVFSITFFYPNGVDAQSSSKSDDVDPKKILEKWVSTAREQYNGLPDQGKFATGAVVGFTTSKVVVNSAVKFVKVAGAAFVATEVLEAVGVLDRNTAEESESTENLKRKAISKIGEIRTSIRRRLDGKNIKRWMETDRMGSLGAAAGAFVGFLL</sequence>
<proteinExistence type="predicted"/>
<organism evidence="2 3">
    <name type="scientific">Pseudo-nitzschia multistriata</name>
    <dbReference type="NCBI Taxonomy" id="183589"/>
    <lineage>
        <taxon>Eukaryota</taxon>
        <taxon>Sar</taxon>
        <taxon>Stramenopiles</taxon>
        <taxon>Ochrophyta</taxon>
        <taxon>Bacillariophyta</taxon>
        <taxon>Bacillariophyceae</taxon>
        <taxon>Bacillariophycidae</taxon>
        <taxon>Bacillariales</taxon>
        <taxon>Bacillariaceae</taxon>
        <taxon>Pseudo-nitzschia</taxon>
    </lineage>
</organism>